<evidence type="ECO:0000259" key="5">
    <source>
        <dbReference type="Pfam" id="PF00496"/>
    </source>
</evidence>
<dbReference type="InterPro" id="IPR000914">
    <property type="entry name" value="SBP_5_dom"/>
</dbReference>
<dbReference type="GO" id="GO:0030288">
    <property type="term" value="C:outer membrane-bounded periplasmic space"/>
    <property type="evidence" value="ECO:0007669"/>
    <property type="project" value="UniProtKB-ARBA"/>
</dbReference>
<organism evidence="6 7">
    <name type="scientific">Frigidibacter mobilis</name>
    <dbReference type="NCBI Taxonomy" id="1335048"/>
    <lineage>
        <taxon>Bacteria</taxon>
        <taxon>Pseudomonadati</taxon>
        <taxon>Pseudomonadota</taxon>
        <taxon>Alphaproteobacteria</taxon>
        <taxon>Rhodobacterales</taxon>
        <taxon>Paracoccaceae</taxon>
        <taxon>Frigidibacter</taxon>
    </lineage>
</organism>
<protein>
    <submittedName>
        <fullName evidence="6">Peptide ABC transporter</fullName>
    </submittedName>
</protein>
<dbReference type="InterPro" id="IPR030678">
    <property type="entry name" value="Peptide/Ni-bd"/>
</dbReference>
<dbReference type="GO" id="GO:1904680">
    <property type="term" value="F:peptide transmembrane transporter activity"/>
    <property type="evidence" value="ECO:0007669"/>
    <property type="project" value="TreeGrafter"/>
</dbReference>
<evidence type="ECO:0000256" key="2">
    <source>
        <dbReference type="ARBA" id="ARBA00005695"/>
    </source>
</evidence>
<dbReference type="PANTHER" id="PTHR30290">
    <property type="entry name" value="PERIPLASMIC BINDING COMPONENT OF ABC TRANSPORTER"/>
    <property type="match status" value="1"/>
</dbReference>
<comment type="similarity">
    <text evidence="2">Belongs to the bacterial solute-binding protein 5 family.</text>
</comment>
<evidence type="ECO:0000313" key="6">
    <source>
        <dbReference type="EMBL" id="AMY68264.1"/>
    </source>
</evidence>
<dbReference type="Proteomes" id="UP000076128">
    <property type="component" value="Chromosome"/>
</dbReference>
<dbReference type="CDD" id="cd08516">
    <property type="entry name" value="PBP2_NikA_DppA_OppA_like_11"/>
    <property type="match status" value="1"/>
</dbReference>
<evidence type="ECO:0000256" key="4">
    <source>
        <dbReference type="ARBA" id="ARBA00022729"/>
    </source>
</evidence>
<sequence>MGAKQIYPAYKLFRLDAAAEEGFDPGQMTGSKPALLPTAEVPMKDTLTTSRRSVLVGLGAGLAALALPRGLRAQQTGGVLRFGLSTFPPSLKPFDNTGGAANTVKLSIFRGLMGYNAAAELQPEVAESYEWTNPQTLVMTLRHNAVFHNGDPVTAADVVFSLNEITKEGSTAFLKSDLAIIETVEAVDDKTVRITLSAPSSIFLNLLANYCSPIISAKSTEDNVIGCGPFTLGAQERGVFIEVARFADFYMPDEPHLAGIRFIAYADENLRYSALEAGDVDLIEYLPWTQFDTVEASGRLEMKSTLGPFMFLLFNVTDGPFADPRVRQAVGYAIERQDVVDAAFAGRGEPLYGLPNPEGSPFDLADPEHEFTYDMEKAKALLAEAGYPNGFDCRLLATATYGMHQDTASVVQAYLAMIGINATLDLPDWGSRVTAGTEGRYDIAVHGTSGTFNDPDALFSLLYSGNPSYLQSFGFKSERIDGLLMQGRTEPDVEKRKAIYQELYAAYYEEVPQVPLNWRTQAHAMTVSVGGFEALPGFLNGSTAFVLEETTLA</sequence>
<reference evidence="6 7" key="1">
    <citation type="submission" date="2015-09" db="EMBL/GenBank/DDBJ databases">
        <title>Complete genome sequence of Defluviimonas alba cai42t isolated from an oilfield in Xinjiang.</title>
        <authorList>
            <person name="Geng S."/>
            <person name="Pan X."/>
            <person name="Wu X."/>
        </authorList>
    </citation>
    <scope>NUCLEOTIDE SEQUENCE [LARGE SCALE GENOMIC DNA]</scope>
    <source>
        <strain evidence="7">cai42</strain>
    </source>
</reference>
<evidence type="ECO:0000256" key="3">
    <source>
        <dbReference type="ARBA" id="ARBA00022448"/>
    </source>
</evidence>
<dbReference type="AlphaFoldDB" id="A0A159Z2F1"/>
<keyword evidence="7" id="KW-1185">Reference proteome</keyword>
<comment type="subcellular location">
    <subcellularLocation>
        <location evidence="1">Periplasm</location>
    </subcellularLocation>
</comment>
<dbReference type="PANTHER" id="PTHR30290:SF9">
    <property type="entry name" value="OLIGOPEPTIDE-BINDING PROTEIN APPA"/>
    <property type="match status" value="1"/>
</dbReference>
<evidence type="ECO:0000256" key="1">
    <source>
        <dbReference type="ARBA" id="ARBA00004418"/>
    </source>
</evidence>
<keyword evidence="4" id="KW-0732">Signal</keyword>
<feature type="domain" description="Solute-binding protein family 5" evidence="5">
    <location>
        <begin position="120"/>
        <end position="467"/>
    </location>
</feature>
<name>A0A159Z2F1_9RHOB</name>
<dbReference type="KEGG" id="daa:AKL17_1005"/>
<dbReference type="EMBL" id="CP012661">
    <property type="protein sequence ID" value="AMY68264.1"/>
    <property type="molecule type" value="Genomic_DNA"/>
</dbReference>
<dbReference type="GO" id="GO:0015833">
    <property type="term" value="P:peptide transport"/>
    <property type="evidence" value="ECO:0007669"/>
    <property type="project" value="TreeGrafter"/>
</dbReference>
<dbReference type="PATRIC" id="fig|1335048.3.peg.1042"/>
<dbReference type="Gene3D" id="3.90.76.10">
    <property type="entry name" value="Dipeptide-binding Protein, Domain 1"/>
    <property type="match status" value="1"/>
</dbReference>
<dbReference type="PIRSF" id="PIRSF002741">
    <property type="entry name" value="MppA"/>
    <property type="match status" value="1"/>
</dbReference>
<dbReference type="Pfam" id="PF00496">
    <property type="entry name" value="SBP_bac_5"/>
    <property type="match status" value="1"/>
</dbReference>
<gene>
    <name evidence="6" type="ORF">AKL17_1005</name>
</gene>
<dbReference type="Gene3D" id="3.40.190.10">
    <property type="entry name" value="Periplasmic binding protein-like II"/>
    <property type="match status" value="1"/>
</dbReference>
<dbReference type="GO" id="GO:0043190">
    <property type="term" value="C:ATP-binding cassette (ABC) transporter complex"/>
    <property type="evidence" value="ECO:0007669"/>
    <property type="project" value="InterPro"/>
</dbReference>
<accession>A0A159Z2F1</accession>
<proteinExistence type="inferred from homology"/>
<dbReference type="Gene3D" id="3.10.105.10">
    <property type="entry name" value="Dipeptide-binding Protein, Domain 3"/>
    <property type="match status" value="1"/>
</dbReference>
<dbReference type="InterPro" id="IPR039424">
    <property type="entry name" value="SBP_5"/>
</dbReference>
<dbReference type="SUPFAM" id="SSF53850">
    <property type="entry name" value="Periplasmic binding protein-like II"/>
    <property type="match status" value="1"/>
</dbReference>
<dbReference type="STRING" id="1335048.AKL17_1005"/>
<evidence type="ECO:0000313" key="7">
    <source>
        <dbReference type="Proteomes" id="UP000076128"/>
    </source>
</evidence>
<keyword evidence="3" id="KW-0813">Transport</keyword>